<evidence type="ECO:0000313" key="2">
    <source>
        <dbReference type="EMBL" id="CDW71796.1"/>
    </source>
</evidence>
<dbReference type="EMBL" id="CCKQ01000707">
    <property type="protein sequence ID" value="CDW71796.1"/>
    <property type="molecule type" value="Genomic_DNA"/>
</dbReference>
<keyword evidence="1" id="KW-0812">Transmembrane</keyword>
<keyword evidence="1" id="KW-1133">Transmembrane helix</keyword>
<keyword evidence="3" id="KW-1185">Reference proteome</keyword>
<protein>
    <recommendedName>
        <fullName evidence="4">Ibr domain containing protein</fullName>
    </recommendedName>
</protein>
<evidence type="ECO:0000313" key="3">
    <source>
        <dbReference type="Proteomes" id="UP000039865"/>
    </source>
</evidence>
<dbReference type="SUPFAM" id="SSF57850">
    <property type="entry name" value="RING/U-box"/>
    <property type="match status" value="1"/>
</dbReference>
<gene>
    <name evidence="2" type="primary">Contig8316.g8868</name>
    <name evidence="2" type="ORF">STYLEM_745</name>
</gene>
<sequence>MKTITAHYDNRAKRHEFVGMSESSCYLCKGRRSQHKCNVSTNDSVGYQGEQTIRQILSEQNYYIETSSVISLNHSIEDISTQIAESKKSKLLKERNLERQYLSYLENNKIRFCPLCKFKTQIQDDALANKICAYCNYSYCYQCMQVWSTEHDWCLNPFKCQGEKNQFESSCIQNFQRTILIVGKILLLILLYPFFMFLFVPLTLSVMLGEVCHKKEKTSYQSNIDDSKNNNSETKKCDILIQWLGFLLGLLANIIAFPLLLLFGIPILIYLYLSGKQQILMKCKDRLKYRLSKNENDLYLTI</sequence>
<name>A0A077ZTL0_STYLE</name>
<dbReference type="Proteomes" id="UP000039865">
    <property type="component" value="Unassembled WGS sequence"/>
</dbReference>
<accession>A0A077ZTL0</accession>
<keyword evidence="1" id="KW-0472">Membrane</keyword>
<evidence type="ECO:0008006" key="4">
    <source>
        <dbReference type="Google" id="ProtNLM"/>
    </source>
</evidence>
<feature type="transmembrane region" description="Helical" evidence="1">
    <location>
        <begin position="185"/>
        <end position="208"/>
    </location>
</feature>
<reference evidence="2 3" key="1">
    <citation type="submission" date="2014-06" db="EMBL/GenBank/DDBJ databases">
        <authorList>
            <person name="Swart Estienne"/>
        </authorList>
    </citation>
    <scope>NUCLEOTIDE SEQUENCE [LARGE SCALE GENOMIC DNA]</scope>
    <source>
        <strain evidence="2 3">130c</strain>
    </source>
</reference>
<dbReference type="InParanoid" id="A0A077ZTL0"/>
<organism evidence="2 3">
    <name type="scientific">Stylonychia lemnae</name>
    <name type="common">Ciliate</name>
    <dbReference type="NCBI Taxonomy" id="5949"/>
    <lineage>
        <taxon>Eukaryota</taxon>
        <taxon>Sar</taxon>
        <taxon>Alveolata</taxon>
        <taxon>Ciliophora</taxon>
        <taxon>Intramacronucleata</taxon>
        <taxon>Spirotrichea</taxon>
        <taxon>Stichotrichia</taxon>
        <taxon>Sporadotrichida</taxon>
        <taxon>Oxytrichidae</taxon>
        <taxon>Stylonychinae</taxon>
        <taxon>Stylonychia</taxon>
    </lineage>
</organism>
<proteinExistence type="predicted"/>
<feature type="transmembrane region" description="Helical" evidence="1">
    <location>
        <begin position="240"/>
        <end position="273"/>
    </location>
</feature>
<dbReference type="AlphaFoldDB" id="A0A077ZTL0"/>
<evidence type="ECO:0000256" key="1">
    <source>
        <dbReference type="SAM" id="Phobius"/>
    </source>
</evidence>